<comment type="caution">
    <text evidence="1">The sequence shown here is derived from an EMBL/GenBank/DDBJ whole genome shotgun (WGS) entry which is preliminary data.</text>
</comment>
<reference evidence="1 2" key="1">
    <citation type="submission" date="2024-09" db="EMBL/GenBank/DDBJ databases">
        <title>The Natural Products Discovery Center: Release of the First 8490 Sequenced Strains for Exploring Actinobacteria Biosynthetic Diversity.</title>
        <authorList>
            <person name="Kalkreuter E."/>
            <person name="Kautsar S.A."/>
            <person name="Yang D."/>
            <person name="Bader C.D."/>
            <person name="Teijaro C.N."/>
            <person name="Fluegel L."/>
            <person name="Davis C.M."/>
            <person name="Simpson J.R."/>
            <person name="Lauterbach L."/>
            <person name="Steele A.D."/>
            <person name="Gui C."/>
            <person name="Meng S."/>
            <person name="Li G."/>
            <person name="Viehrig K."/>
            <person name="Ye F."/>
            <person name="Su P."/>
            <person name="Kiefer A.F."/>
            <person name="Nichols A."/>
            <person name="Cepeda A.J."/>
            <person name="Yan W."/>
            <person name="Fan B."/>
            <person name="Jiang Y."/>
            <person name="Adhikari A."/>
            <person name="Zheng C.-J."/>
            <person name="Schuster L."/>
            <person name="Cowan T.M."/>
            <person name="Smanski M.J."/>
            <person name="Chevrette M.G."/>
            <person name="De Carvalho L.P.S."/>
            <person name="Shen B."/>
        </authorList>
    </citation>
    <scope>NUCLEOTIDE SEQUENCE [LARGE SCALE GENOMIC DNA]</scope>
    <source>
        <strain evidence="1 2">NPDC058428</strain>
    </source>
</reference>
<accession>A0ABW6EVB0</accession>
<evidence type="ECO:0000313" key="1">
    <source>
        <dbReference type="EMBL" id="MFD4821334.1"/>
    </source>
</evidence>
<evidence type="ECO:0000313" key="2">
    <source>
        <dbReference type="Proteomes" id="UP001598352"/>
    </source>
</evidence>
<sequence length="48" mass="5568">MRDEIMEVIELMWREHGLITHDSAMEKRAPRLATICQGKITVVEKAMV</sequence>
<gene>
    <name evidence="1" type="ORF">ACFWOQ_02035</name>
</gene>
<dbReference type="RefSeq" id="WP_382761964.1">
    <property type="nucleotide sequence ID" value="NZ_JBHXKZ010000001.1"/>
</dbReference>
<organism evidence="1 2">
    <name type="scientific">Streptomyces rubiginosohelvolus</name>
    <dbReference type="NCBI Taxonomy" id="67362"/>
    <lineage>
        <taxon>Bacteria</taxon>
        <taxon>Bacillati</taxon>
        <taxon>Actinomycetota</taxon>
        <taxon>Actinomycetes</taxon>
        <taxon>Kitasatosporales</taxon>
        <taxon>Streptomycetaceae</taxon>
        <taxon>Streptomyces</taxon>
    </lineage>
</organism>
<protein>
    <submittedName>
        <fullName evidence="1">Uncharacterized protein</fullName>
    </submittedName>
</protein>
<keyword evidence="2" id="KW-1185">Reference proteome</keyword>
<dbReference type="Proteomes" id="UP001598352">
    <property type="component" value="Unassembled WGS sequence"/>
</dbReference>
<proteinExistence type="predicted"/>
<name>A0ABW6EVB0_9ACTN</name>
<dbReference type="EMBL" id="JBHXKZ010000001">
    <property type="protein sequence ID" value="MFD4821334.1"/>
    <property type="molecule type" value="Genomic_DNA"/>
</dbReference>